<dbReference type="CDD" id="cd22359">
    <property type="entry name" value="SfsA-like_bacterial"/>
    <property type="match status" value="1"/>
</dbReference>
<name>W6TDH2_HOLOB</name>
<dbReference type="InterPro" id="IPR005224">
    <property type="entry name" value="SfsA"/>
</dbReference>
<feature type="domain" description="Sugar fermentation stimulation protein C-terminal" evidence="2">
    <location>
        <begin position="90"/>
        <end position="226"/>
    </location>
</feature>
<dbReference type="HAMAP" id="MF_00095">
    <property type="entry name" value="SfsA"/>
    <property type="match status" value="1"/>
</dbReference>
<accession>W6TDH2</accession>
<proteinExistence type="inferred from homology"/>
<gene>
    <name evidence="1" type="primary">sfsA</name>
    <name evidence="4" type="ORF">P618_200716</name>
</gene>
<dbReference type="Pfam" id="PF17746">
    <property type="entry name" value="SfsA_N"/>
    <property type="match status" value="1"/>
</dbReference>
<protein>
    <recommendedName>
        <fullName evidence="1">Sugar fermentation stimulation protein homolog</fullName>
    </recommendedName>
</protein>
<evidence type="ECO:0000313" key="5">
    <source>
        <dbReference type="Proteomes" id="UP000019112"/>
    </source>
</evidence>
<dbReference type="EMBL" id="AWTR02000065">
    <property type="protein sequence ID" value="ETZ07088.1"/>
    <property type="molecule type" value="Genomic_DNA"/>
</dbReference>
<evidence type="ECO:0000259" key="3">
    <source>
        <dbReference type="Pfam" id="PF17746"/>
    </source>
</evidence>
<dbReference type="STRING" id="1399147.P618_200716"/>
<evidence type="ECO:0000313" key="4">
    <source>
        <dbReference type="EMBL" id="ETZ07088.1"/>
    </source>
</evidence>
<dbReference type="Gene3D" id="2.40.50.580">
    <property type="match status" value="1"/>
</dbReference>
<evidence type="ECO:0000259" key="2">
    <source>
        <dbReference type="Pfam" id="PF03749"/>
    </source>
</evidence>
<dbReference type="PANTHER" id="PTHR30545">
    <property type="entry name" value="SUGAR FERMENTATION STIMULATION PROTEIN A"/>
    <property type="match status" value="1"/>
</dbReference>
<dbReference type="Proteomes" id="UP000019112">
    <property type="component" value="Unassembled WGS sequence"/>
</dbReference>
<comment type="similarity">
    <text evidence="1">Belongs to the SfsA family.</text>
</comment>
<dbReference type="InterPro" id="IPR041465">
    <property type="entry name" value="SfsA_N"/>
</dbReference>
<feature type="domain" description="SfsA N-terminal OB" evidence="3">
    <location>
        <begin position="13"/>
        <end position="75"/>
    </location>
</feature>
<dbReference type="RefSeq" id="WP_021826890.1">
    <property type="nucleotide sequence ID" value="NZ_AWTR02000065.1"/>
</dbReference>
<dbReference type="AlphaFoldDB" id="W6TDH2"/>
<dbReference type="Gene3D" id="3.40.1350.60">
    <property type="match status" value="1"/>
</dbReference>
<dbReference type="OrthoDB" id="9802365at2"/>
<evidence type="ECO:0000256" key="1">
    <source>
        <dbReference type="HAMAP-Rule" id="MF_00095"/>
    </source>
</evidence>
<reference evidence="4 5" key="1">
    <citation type="journal article" date="2014" name="FEMS Microbiol. Lett.">
        <title>Draft genome sequences of three Holospora species (Holospora obtusa, Holospora undulata, and Holospora elegans), endonuclear symbiotic bacteria of the ciliate Paramecium caudatum.</title>
        <authorList>
            <person name="Dohra H."/>
            <person name="Tanaka K."/>
            <person name="Suzuki T."/>
            <person name="Fujishima M."/>
            <person name="Suzuki H."/>
        </authorList>
    </citation>
    <scope>NUCLEOTIDE SEQUENCE [LARGE SCALE GENOMIC DNA]</scope>
    <source>
        <strain evidence="4 5">F1</strain>
    </source>
</reference>
<dbReference type="NCBIfam" id="TIGR00230">
    <property type="entry name" value="sfsA"/>
    <property type="match status" value="1"/>
</dbReference>
<dbReference type="GO" id="GO:0003677">
    <property type="term" value="F:DNA binding"/>
    <property type="evidence" value="ECO:0007669"/>
    <property type="project" value="InterPro"/>
</dbReference>
<dbReference type="InterPro" id="IPR040452">
    <property type="entry name" value="SfsA_C"/>
</dbReference>
<dbReference type="PANTHER" id="PTHR30545:SF2">
    <property type="entry name" value="SUGAR FERMENTATION STIMULATION PROTEIN A"/>
    <property type="match status" value="1"/>
</dbReference>
<dbReference type="Pfam" id="PF03749">
    <property type="entry name" value="SfsA"/>
    <property type="match status" value="1"/>
</dbReference>
<sequence>MKFWTPPQRGTLIRRYKRFFADIELENGEQVTAHCVNTGAMLGLTHPGSHVWVCSKKPESLGKLPFVWMMEEVQEAHITQTTLVGTNTSIPSILIKEALTEEKFPEWKHLKSFKAEPKIGSSRLDFLLTFSNDSFMWIEVKNVHLTHHHVALFPDCVTQRGTKHLHILTQLAQQGKRATMIYVVQRHDCSAFQIAGFIDSEYGSAFETAYKAGVTMLAYKCKMSFEEITLDCVPLSIGGVRWQTL</sequence>
<dbReference type="eggNOG" id="COG1489">
    <property type="taxonomic scope" value="Bacteria"/>
</dbReference>
<comment type="caution">
    <text evidence="4">The sequence shown here is derived from an EMBL/GenBank/DDBJ whole genome shotgun (WGS) entry which is preliminary data.</text>
</comment>
<organism evidence="4 5">
    <name type="scientific">Holospora obtusa F1</name>
    <dbReference type="NCBI Taxonomy" id="1399147"/>
    <lineage>
        <taxon>Bacteria</taxon>
        <taxon>Pseudomonadati</taxon>
        <taxon>Pseudomonadota</taxon>
        <taxon>Alphaproteobacteria</taxon>
        <taxon>Holosporales</taxon>
        <taxon>Holosporaceae</taxon>
        <taxon>Holospora</taxon>
    </lineage>
</organism>
<keyword evidence="5" id="KW-1185">Reference proteome</keyword>